<organism evidence="2">
    <name type="scientific">Nicotiana tabacum</name>
    <name type="common">Common tobacco</name>
    <dbReference type="NCBI Taxonomy" id="4097"/>
    <lineage>
        <taxon>Eukaryota</taxon>
        <taxon>Viridiplantae</taxon>
        <taxon>Streptophyta</taxon>
        <taxon>Embryophyta</taxon>
        <taxon>Tracheophyta</taxon>
        <taxon>Spermatophyta</taxon>
        <taxon>Magnoliopsida</taxon>
        <taxon>eudicotyledons</taxon>
        <taxon>Gunneridae</taxon>
        <taxon>Pentapetalae</taxon>
        <taxon>asterids</taxon>
        <taxon>lamiids</taxon>
        <taxon>Solanales</taxon>
        <taxon>Solanaceae</taxon>
        <taxon>Nicotianoideae</taxon>
        <taxon>Nicotianeae</taxon>
        <taxon>Nicotiana</taxon>
    </lineage>
</organism>
<dbReference type="RefSeq" id="XP_016437803.1">
    <property type="nucleotide sequence ID" value="XM_016582317.1"/>
</dbReference>
<reference evidence="2" key="1">
    <citation type="submission" date="2025-08" db="UniProtKB">
        <authorList>
            <consortium name="RefSeq"/>
        </authorList>
    </citation>
    <scope>IDENTIFICATION</scope>
</reference>
<dbReference type="OrthoDB" id="691764at2759"/>
<proteinExistence type="predicted"/>
<dbReference type="PaxDb" id="4097-A0A1S3XDF9"/>
<feature type="region of interest" description="Disordered" evidence="1">
    <location>
        <begin position="72"/>
        <end position="92"/>
    </location>
</feature>
<evidence type="ECO:0000313" key="2">
    <source>
        <dbReference type="RefSeq" id="XP_016437803.1"/>
    </source>
</evidence>
<accession>A0A1S3XDF9</accession>
<dbReference type="PANTHER" id="PTHR34197">
    <property type="entry name" value="OS04G0591300 PROTEIN"/>
    <property type="match status" value="1"/>
</dbReference>
<evidence type="ECO:0000256" key="1">
    <source>
        <dbReference type="SAM" id="MobiDB-lite"/>
    </source>
</evidence>
<dbReference type="KEGG" id="nta:107763819"/>
<dbReference type="PANTHER" id="PTHR34197:SF4">
    <property type="match status" value="1"/>
</dbReference>
<gene>
    <name evidence="2" type="primary">LOC107763819</name>
</gene>
<dbReference type="AlphaFoldDB" id="A0A1S3XDF9"/>
<name>A0A1S3XDF9_TOBAC</name>
<protein>
    <submittedName>
        <fullName evidence="2">Uncharacterized protein</fullName>
    </submittedName>
</protein>
<dbReference type="OMA" id="IASFWWI"/>
<sequence length="110" mass="12106">MAYFIEEEVWKCPKHPSKKCRPGVCSICLRNRLSALCPHCVNVRPCSCIIGAGGGCDSEPAFCRSKSVGIPFIKSRNSNSSDPNNPPASEKSTKIASFWWIFKSSKRIIG</sequence>